<dbReference type="InterPro" id="IPR023885">
    <property type="entry name" value="4Fe4S-binding_SPASM_dom"/>
</dbReference>
<keyword evidence="2" id="KW-0004">4Fe-4S</keyword>
<dbReference type="EMBL" id="VITN01000001">
    <property type="protein sequence ID" value="TWB24574.1"/>
    <property type="molecule type" value="Genomic_DNA"/>
</dbReference>
<name>A0A560FSG2_9PROT</name>
<dbReference type="RefSeq" id="WP_145748170.1">
    <property type="nucleotide sequence ID" value="NZ_VITN01000001.1"/>
</dbReference>
<sequence>MIDGRLETPFAIFNIELTNHCPFRCVMCPRTHNMKRDQGYMSFEVFQHVIDQLVDANPDYARNHGVWLHHFGESLVHPEFDRLMAYAAGRGVSPGLSVNPLMLAPKIAERLLLARPAKLYLSLDGHDDDSFARIRGVKDAYGKSVERLLAFLEMKKVLSPSTRILLSMIHFDANIESIEKMRAYWSSIDRIDQFLDKPFTSFDGNTPEVTALKQWDRMPEQHPVTCRVPMQSVTITWDGDVVPCCFDFDKRYVLGNVLIEPLSAIWNGPAMRALRLEFQSNRVENPLCRNCESLRQ</sequence>
<reference evidence="10 11" key="1">
    <citation type="submission" date="2019-06" db="EMBL/GenBank/DDBJ databases">
        <title>Genomic Encyclopedia of Type Strains, Phase IV (KMG-V): Genome sequencing to study the core and pangenomes of soil and plant-associated prokaryotes.</title>
        <authorList>
            <person name="Whitman W."/>
        </authorList>
    </citation>
    <scope>NUCLEOTIDE SEQUENCE [LARGE SCALE GENOMIC DNA]</scope>
    <source>
        <strain evidence="10 11">BR 11880</strain>
    </source>
</reference>
<evidence type="ECO:0000313" key="10">
    <source>
        <dbReference type="EMBL" id="TWB24574.1"/>
    </source>
</evidence>
<dbReference type="SFLD" id="SFLDS00029">
    <property type="entry name" value="Radical_SAM"/>
    <property type="match status" value="1"/>
</dbReference>
<evidence type="ECO:0000259" key="8">
    <source>
        <dbReference type="Pfam" id="PF04055"/>
    </source>
</evidence>
<keyword evidence="6" id="KW-0408">Iron</keyword>
<dbReference type="InterPro" id="IPR007197">
    <property type="entry name" value="rSAM"/>
</dbReference>
<proteinExistence type="predicted"/>
<evidence type="ECO:0000259" key="9">
    <source>
        <dbReference type="Pfam" id="PF13186"/>
    </source>
</evidence>
<evidence type="ECO:0000256" key="6">
    <source>
        <dbReference type="ARBA" id="ARBA00023004"/>
    </source>
</evidence>
<feature type="domain" description="4Fe4S-binding SPASM" evidence="9">
    <location>
        <begin position="226"/>
        <end position="292"/>
    </location>
</feature>
<dbReference type="Pfam" id="PF13186">
    <property type="entry name" value="SPASM"/>
    <property type="match status" value="1"/>
</dbReference>
<dbReference type="CDD" id="cd21109">
    <property type="entry name" value="SPASM"/>
    <property type="match status" value="1"/>
</dbReference>
<evidence type="ECO:0000256" key="7">
    <source>
        <dbReference type="ARBA" id="ARBA00023014"/>
    </source>
</evidence>
<protein>
    <submittedName>
        <fullName evidence="10">Radical SAM protein with 4Fe4S-binding SPASM domain</fullName>
    </submittedName>
</protein>
<organism evidence="10 11">
    <name type="scientific">Nitrospirillum amazonense</name>
    <dbReference type="NCBI Taxonomy" id="28077"/>
    <lineage>
        <taxon>Bacteria</taxon>
        <taxon>Pseudomonadati</taxon>
        <taxon>Pseudomonadota</taxon>
        <taxon>Alphaproteobacteria</taxon>
        <taxon>Rhodospirillales</taxon>
        <taxon>Azospirillaceae</taxon>
        <taxon>Nitrospirillum</taxon>
    </lineage>
</organism>
<dbReference type="Gene3D" id="3.20.20.70">
    <property type="entry name" value="Aldolase class I"/>
    <property type="match status" value="1"/>
</dbReference>
<evidence type="ECO:0000256" key="3">
    <source>
        <dbReference type="ARBA" id="ARBA00022691"/>
    </source>
</evidence>
<keyword evidence="5" id="KW-0560">Oxidoreductase</keyword>
<evidence type="ECO:0000256" key="5">
    <source>
        <dbReference type="ARBA" id="ARBA00023002"/>
    </source>
</evidence>
<dbReference type="Proteomes" id="UP000319859">
    <property type="component" value="Unassembled WGS sequence"/>
</dbReference>
<keyword evidence="7" id="KW-0411">Iron-sulfur</keyword>
<keyword evidence="3" id="KW-0949">S-adenosyl-L-methionine</keyword>
<evidence type="ECO:0000256" key="2">
    <source>
        <dbReference type="ARBA" id="ARBA00022485"/>
    </source>
</evidence>
<dbReference type="GO" id="GO:0051539">
    <property type="term" value="F:4 iron, 4 sulfur cluster binding"/>
    <property type="evidence" value="ECO:0007669"/>
    <property type="project" value="UniProtKB-KW"/>
</dbReference>
<dbReference type="CDD" id="cd01335">
    <property type="entry name" value="Radical_SAM"/>
    <property type="match status" value="1"/>
</dbReference>
<dbReference type="PANTHER" id="PTHR11228:SF7">
    <property type="entry name" value="PQQA PEPTIDE CYCLASE"/>
    <property type="match status" value="1"/>
</dbReference>
<accession>A0A560FSG2</accession>
<dbReference type="InterPro" id="IPR058240">
    <property type="entry name" value="rSAM_sf"/>
</dbReference>
<dbReference type="PANTHER" id="PTHR11228">
    <property type="entry name" value="RADICAL SAM DOMAIN PROTEIN"/>
    <property type="match status" value="1"/>
</dbReference>
<dbReference type="GO" id="GO:0046872">
    <property type="term" value="F:metal ion binding"/>
    <property type="evidence" value="ECO:0007669"/>
    <property type="project" value="UniProtKB-KW"/>
</dbReference>
<feature type="domain" description="Radical SAM core" evidence="8">
    <location>
        <begin position="15"/>
        <end position="177"/>
    </location>
</feature>
<evidence type="ECO:0000313" key="11">
    <source>
        <dbReference type="Proteomes" id="UP000319859"/>
    </source>
</evidence>
<dbReference type="InterPro" id="IPR000385">
    <property type="entry name" value="MoaA_NifB_PqqE_Fe-S-bd_CS"/>
</dbReference>
<dbReference type="Pfam" id="PF04055">
    <property type="entry name" value="Radical_SAM"/>
    <property type="match status" value="1"/>
</dbReference>
<gene>
    <name evidence="10" type="ORF">FBZ89_101200</name>
</gene>
<dbReference type="SFLD" id="SFLDG01387">
    <property type="entry name" value="BtrN-like_SPASM_domain_contain"/>
    <property type="match status" value="1"/>
</dbReference>
<dbReference type="GO" id="GO:0016491">
    <property type="term" value="F:oxidoreductase activity"/>
    <property type="evidence" value="ECO:0007669"/>
    <property type="project" value="UniProtKB-KW"/>
</dbReference>
<dbReference type="PROSITE" id="PS01305">
    <property type="entry name" value="MOAA_NIFB_PQQE"/>
    <property type="match status" value="1"/>
</dbReference>
<dbReference type="InterPro" id="IPR050377">
    <property type="entry name" value="Radical_SAM_PqqE_MftC-like"/>
</dbReference>
<evidence type="ECO:0000256" key="1">
    <source>
        <dbReference type="ARBA" id="ARBA00001966"/>
    </source>
</evidence>
<dbReference type="AlphaFoldDB" id="A0A560FSG2"/>
<comment type="caution">
    <text evidence="10">The sequence shown here is derived from an EMBL/GenBank/DDBJ whole genome shotgun (WGS) entry which is preliminary data.</text>
</comment>
<comment type="cofactor">
    <cofactor evidence="1">
        <name>[4Fe-4S] cluster</name>
        <dbReference type="ChEBI" id="CHEBI:49883"/>
    </cofactor>
</comment>
<dbReference type="SUPFAM" id="SSF102114">
    <property type="entry name" value="Radical SAM enzymes"/>
    <property type="match status" value="1"/>
</dbReference>
<keyword evidence="4" id="KW-0479">Metal-binding</keyword>
<dbReference type="SFLD" id="SFLDG01067">
    <property type="entry name" value="SPASM/twitch_domain_containing"/>
    <property type="match status" value="1"/>
</dbReference>
<evidence type="ECO:0000256" key="4">
    <source>
        <dbReference type="ARBA" id="ARBA00022723"/>
    </source>
</evidence>
<dbReference type="InterPro" id="IPR034391">
    <property type="entry name" value="AdoMet-like_SPASM_containing"/>
</dbReference>
<dbReference type="InterPro" id="IPR013785">
    <property type="entry name" value="Aldolase_TIM"/>
</dbReference>
<dbReference type="OrthoDB" id="5288924at2"/>